<comment type="cofactor">
    <cofactor evidence="1">
        <name>Ca(2+)</name>
        <dbReference type="ChEBI" id="CHEBI:29108"/>
    </cofactor>
</comment>
<evidence type="ECO:0000256" key="7">
    <source>
        <dbReference type="ARBA" id="ARBA00022837"/>
    </source>
</evidence>
<dbReference type="PANTHER" id="PTHR14218:SF19">
    <property type="entry name" value="SERINE PROTEASE AORO, PUTATIVE (AFU_ORTHOLOGUE AFUA_6G10250)-RELATED"/>
    <property type="match status" value="1"/>
</dbReference>
<dbReference type="EMBL" id="PDLN01000014">
    <property type="protein sequence ID" value="RDW66640.1"/>
    <property type="molecule type" value="Genomic_DNA"/>
</dbReference>
<evidence type="ECO:0000313" key="12">
    <source>
        <dbReference type="EMBL" id="RDW66640.1"/>
    </source>
</evidence>
<reference evidence="12 13" key="1">
    <citation type="journal article" date="2018" name="IMA Fungus">
        <title>IMA Genome-F 9: Draft genome sequence of Annulohypoxylon stygium, Aspergillus mulundensis, Berkeleyomyces basicola (syn. Thielaviopsis basicola), Ceratocystis smalleyi, two Cercospora beticola strains, Coleophoma cylindrospora, Fusarium fracticaudum, Phialophora cf. hyalina, and Morchella septimelata.</title>
        <authorList>
            <person name="Wingfield B.D."/>
            <person name="Bills G.F."/>
            <person name="Dong Y."/>
            <person name="Huang W."/>
            <person name="Nel W.J."/>
            <person name="Swalarsk-Parry B.S."/>
            <person name="Vaghefi N."/>
            <person name="Wilken P.M."/>
            <person name="An Z."/>
            <person name="de Beer Z.W."/>
            <person name="De Vos L."/>
            <person name="Chen L."/>
            <person name="Duong T.A."/>
            <person name="Gao Y."/>
            <person name="Hammerbacher A."/>
            <person name="Kikkert J.R."/>
            <person name="Li Y."/>
            <person name="Li H."/>
            <person name="Li K."/>
            <person name="Li Q."/>
            <person name="Liu X."/>
            <person name="Ma X."/>
            <person name="Naidoo K."/>
            <person name="Pethybridge S.J."/>
            <person name="Sun J."/>
            <person name="Steenkamp E.T."/>
            <person name="van der Nest M.A."/>
            <person name="van Wyk S."/>
            <person name="Wingfield M.J."/>
            <person name="Xiong C."/>
            <person name="Yue Q."/>
            <person name="Zhang X."/>
        </authorList>
    </citation>
    <scope>NUCLEOTIDE SEQUENCE [LARGE SCALE GENOMIC DNA]</scope>
    <source>
        <strain evidence="12 13">BP5796</strain>
    </source>
</reference>
<evidence type="ECO:0000256" key="5">
    <source>
        <dbReference type="ARBA" id="ARBA00022801"/>
    </source>
</evidence>
<sequence length="812" mass="89848">MYLLKQWHVGALFALLWASFSNAIPNPEKARNEHKNQIQVIAGVTVPDTPLVRAAQSYARAHADDMSYNHIMRSWLFGAIMISRSENRSTIDPEVHAVSALLHDLGWDNTGELVSTDKRFEIDGAIAAWNFIEASVKNGTTHSHKWDDNRKQLVWDTIALHTTPSIFVYKQPLVFLTAAGINADFQGPGSDLSGLLTWDDYYQVKASFPRLDLASGVTKIMCGFATNKPATTYGKLLYKEELFRNHQAHRDSDNFMMQFGERYVANYSQNAVGHLGIDEIWVQYDATTAEVEELLIADFYVWEHASGAHDISSEAYQVPKHVQPYIDYVTPGTRLRSRNIRLEPEGGLKERVHAQPLITQLPGFPHPNSSTCDIYVTADCTRIQYSIPNATTAVPGNKLGIFESLDVHYSRVDLDIYFSTLYPHVPNGTYPEERLIDGAIGAIEDTTEYLPIDLEAPLNFDSSWPLIYPQGVVLFQEDDEYYESTGNFNGFWNTFLDAIDGSYCTYSAYGETGDCTAEECLDPAYPDPNPGGYKGQLRCGVYEPTNVISISYSGDESGLPDYYIKRQCNEYMKLALQGTTTVMSSGDSGVGGDVCFGASGKILEVYFASSCPYVLSVGSTEWNRFNSSEPFVPGENLHEVATARFPSGGGFSNVFGIPSYQRDAVATYFDQVESSLGFSGYHQFVANGNFDNITSGVYHHGGRAYPDVEAVGDRQVVYSNVTWWLVAGTSLSSPVWGAVLTLVNEERIAAGKGSVRFVHLVLYQHPEVFNEITSGSNPGCNSTGFPAARGWDPVTGLGSPNFPRLMEVLKAL</sequence>
<evidence type="ECO:0000259" key="11">
    <source>
        <dbReference type="PROSITE" id="PS51695"/>
    </source>
</evidence>
<keyword evidence="4" id="KW-0479">Metal-binding</keyword>
<dbReference type="GO" id="GO:0005576">
    <property type="term" value="C:extracellular region"/>
    <property type="evidence" value="ECO:0007669"/>
    <property type="project" value="UniProtKB-SubCell"/>
</dbReference>
<accession>A0A3D8QY70</accession>
<feature type="domain" description="Peptidase S53" evidence="11">
    <location>
        <begin position="375"/>
        <end position="812"/>
    </location>
</feature>
<organism evidence="12 13">
    <name type="scientific">Coleophoma crateriformis</name>
    <dbReference type="NCBI Taxonomy" id="565419"/>
    <lineage>
        <taxon>Eukaryota</taxon>
        <taxon>Fungi</taxon>
        <taxon>Dikarya</taxon>
        <taxon>Ascomycota</taxon>
        <taxon>Pezizomycotina</taxon>
        <taxon>Leotiomycetes</taxon>
        <taxon>Helotiales</taxon>
        <taxon>Dermateaceae</taxon>
        <taxon>Coleophoma</taxon>
    </lineage>
</organism>
<evidence type="ECO:0000313" key="13">
    <source>
        <dbReference type="Proteomes" id="UP000256328"/>
    </source>
</evidence>
<evidence type="ECO:0000256" key="1">
    <source>
        <dbReference type="ARBA" id="ARBA00001913"/>
    </source>
</evidence>
<dbReference type="GO" id="GO:0008240">
    <property type="term" value="F:tripeptidyl-peptidase activity"/>
    <property type="evidence" value="ECO:0007669"/>
    <property type="project" value="TreeGrafter"/>
</dbReference>
<name>A0A3D8QY70_9HELO</name>
<keyword evidence="7" id="KW-0106">Calcium</keyword>
<dbReference type="OrthoDB" id="409122at2759"/>
<dbReference type="Pfam" id="PF09286">
    <property type="entry name" value="Pro-kuma_activ"/>
    <property type="match status" value="1"/>
</dbReference>
<dbReference type="SUPFAM" id="SSF109604">
    <property type="entry name" value="HD-domain/PDEase-like"/>
    <property type="match status" value="1"/>
</dbReference>
<keyword evidence="8" id="KW-0865">Zymogen</keyword>
<feature type="signal peptide" evidence="10">
    <location>
        <begin position="1"/>
        <end position="23"/>
    </location>
</feature>
<keyword evidence="13" id="KW-1185">Reference proteome</keyword>
<dbReference type="Proteomes" id="UP000256328">
    <property type="component" value="Unassembled WGS sequence"/>
</dbReference>
<evidence type="ECO:0000256" key="2">
    <source>
        <dbReference type="ARBA" id="ARBA00004239"/>
    </source>
</evidence>
<comment type="subcellular location">
    <subcellularLocation>
        <location evidence="2">Secreted</location>
        <location evidence="2">Extracellular space</location>
    </subcellularLocation>
</comment>
<evidence type="ECO:0000256" key="8">
    <source>
        <dbReference type="ARBA" id="ARBA00023145"/>
    </source>
</evidence>
<proteinExistence type="predicted"/>
<protein>
    <recommendedName>
        <fullName evidence="11">Peptidase S53 domain-containing protein</fullName>
    </recommendedName>
</protein>
<feature type="chain" id="PRO_5017653923" description="Peptidase S53 domain-containing protein" evidence="10">
    <location>
        <begin position="24"/>
        <end position="812"/>
    </location>
</feature>
<evidence type="ECO:0000256" key="10">
    <source>
        <dbReference type="SAM" id="SignalP"/>
    </source>
</evidence>
<keyword evidence="10" id="KW-0732">Signal</keyword>
<dbReference type="AlphaFoldDB" id="A0A3D8QY70"/>
<dbReference type="GO" id="GO:0046872">
    <property type="term" value="F:metal ion binding"/>
    <property type="evidence" value="ECO:0007669"/>
    <property type="project" value="UniProtKB-KW"/>
</dbReference>
<comment type="caution">
    <text evidence="9">Lacks conserved residue(s) required for the propagation of feature annotation.</text>
</comment>
<gene>
    <name evidence="12" type="ORF">BP5796_09389</name>
</gene>
<evidence type="ECO:0000256" key="6">
    <source>
        <dbReference type="ARBA" id="ARBA00022825"/>
    </source>
</evidence>
<comment type="caution">
    <text evidence="12">The sequence shown here is derived from an EMBL/GenBank/DDBJ whole genome shotgun (WGS) entry which is preliminary data.</text>
</comment>
<keyword evidence="6" id="KW-0720">Serine protease</keyword>
<dbReference type="Gene3D" id="3.40.50.200">
    <property type="entry name" value="Peptidase S8/S53 domain"/>
    <property type="match status" value="1"/>
</dbReference>
<evidence type="ECO:0000256" key="9">
    <source>
        <dbReference type="PROSITE-ProRule" id="PRU01032"/>
    </source>
</evidence>
<dbReference type="InterPro" id="IPR050819">
    <property type="entry name" value="Tripeptidyl-peptidase_I"/>
</dbReference>
<dbReference type="SUPFAM" id="SSF52743">
    <property type="entry name" value="Subtilisin-like"/>
    <property type="match status" value="1"/>
</dbReference>
<keyword evidence="3" id="KW-0645">Protease</keyword>
<dbReference type="InterPro" id="IPR030400">
    <property type="entry name" value="Sedolisin_dom"/>
</dbReference>
<evidence type="ECO:0000256" key="3">
    <source>
        <dbReference type="ARBA" id="ARBA00022670"/>
    </source>
</evidence>
<dbReference type="GO" id="GO:0004252">
    <property type="term" value="F:serine-type endopeptidase activity"/>
    <property type="evidence" value="ECO:0007669"/>
    <property type="project" value="InterPro"/>
</dbReference>
<keyword evidence="5" id="KW-0378">Hydrolase</keyword>
<dbReference type="InterPro" id="IPR036852">
    <property type="entry name" value="Peptidase_S8/S53_dom_sf"/>
</dbReference>
<dbReference type="PROSITE" id="PS51695">
    <property type="entry name" value="SEDOLISIN"/>
    <property type="match status" value="1"/>
</dbReference>
<evidence type="ECO:0000256" key="4">
    <source>
        <dbReference type="ARBA" id="ARBA00022723"/>
    </source>
</evidence>
<dbReference type="SUPFAM" id="SSF54897">
    <property type="entry name" value="Protease propeptides/inhibitors"/>
    <property type="match status" value="1"/>
</dbReference>
<dbReference type="GO" id="GO:0006508">
    <property type="term" value="P:proteolysis"/>
    <property type="evidence" value="ECO:0007669"/>
    <property type="project" value="UniProtKB-KW"/>
</dbReference>
<dbReference type="InterPro" id="IPR015366">
    <property type="entry name" value="S53_propep"/>
</dbReference>
<dbReference type="CDD" id="cd04056">
    <property type="entry name" value="Peptidases_S53"/>
    <property type="match status" value="1"/>
</dbReference>
<dbReference type="PANTHER" id="PTHR14218">
    <property type="entry name" value="PROTEASE S8 TRIPEPTIDYL PEPTIDASE I CLN2"/>
    <property type="match status" value="1"/>
</dbReference>